<keyword evidence="6" id="KW-0931">ER-Golgi transport</keyword>
<keyword evidence="3" id="KW-0813">Transport</keyword>
<dbReference type="Proteomes" id="UP000692954">
    <property type="component" value="Unassembled WGS sequence"/>
</dbReference>
<keyword evidence="10" id="KW-0175">Coiled coil</keyword>
<evidence type="ECO:0000256" key="1">
    <source>
        <dbReference type="ARBA" id="ARBA00004163"/>
    </source>
</evidence>
<feature type="domain" description="T-SNARE coiled-coil homology" evidence="12">
    <location>
        <begin position="131"/>
        <end position="193"/>
    </location>
</feature>
<evidence type="ECO:0000256" key="5">
    <source>
        <dbReference type="ARBA" id="ARBA00022824"/>
    </source>
</evidence>
<comment type="similarity">
    <text evidence="2">Belongs to the USE1 family.</text>
</comment>
<keyword evidence="8 11" id="KW-1133">Transmembrane helix</keyword>
<evidence type="ECO:0000256" key="2">
    <source>
        <dbReference type="ARBA" id="ARBA00007891"/>
    </source>
</evidence>
<evidence type="ECO:0000256" key="7">
    <source>
        <dbReference type="ARBA" id="ARBA00022927"/>
    </source>
</evidence>
<comment type="subcellular location">
    <subcellularLocation>
        <location evidence="1">Endoplasmic reticulum membrane</location>
        <topology evidence="1">Single-pass type IV membrane protein</topology>
    </subcellularLocation>
</comment>
<evidence type="ECO:0000256" key="11">
    <source>
        <dbReference type="SAM" id="Phobius"/>
    </source>
</evidence>
<dbReference type="OrthoDB" id="315375at2759"/>
<evidence type="ECO:0000256" key="4">
    <source>
        <dbReference type="ARBA" id="ARBA00022692"/>
    </source>
</evidence>
<dbReference type="GO" id="GO:0005789">
    <property type="term" value="C:endoplasmic reticulum membrane"/>
    <property type="evidence" value="ECO:0007669"/>
    <property type="project" value="UniProtKB-SubCell"/>
</dbReference>
<feature type="coiled-coil region" evidence="10">
    <location>
        <begin position="73"/>
        <end position="100"/>
    </location>
</feature>
<dbReference type="InterPro" id="IPR000727">
    <property type="entry name" value="T_SNARE_dom"/>
</dbReference>
<dbReference type="Pfam" id="PF09753">
    <property type="entry name" value="Use1"/>
    <property type="match status" value="1"/>
</dbReference>
<dbReference type="AlphaFoldDB" id="A0A8S1KFV5"/>
<dbReference type="GO" id="GO:0015031">
    <property type="term" value="P:protein transport"/>
    <property type="evidence" value="ECO:0007669"/>
    <property type="project" value="UniProtKB-KW"/>
</dbReference>
<keyword evidence="4 11" id="KW-0812">Transmembrane</keyword>
<accession>A0A8S1KFV5</accession>
<feature type="coiled-coil region" evidence="10">
    <location>
        <begin position="162"/>
        <end position="189"/>
    </location>
</feature>
<evidence type="ECO:0000256" key="9">
    <source>
        <dbReference type="ARBA" id="ARBA00023136"/>
    </source>
</evidence>
<dbReference type="InterPro" id="IPR019150">
    <property type="entry name" value="Vesicle_transport_protein_Use1"/>
</dbReference>
<keyword evidence="14" id="KW-1185">Reference proteome</keyword>
<reference evidence="13" key="1">
    <citation type="submission" date="2021-01" db="EMBL/GenBank/DDBJ databases">
        <authorList>
            <consortium name="Genoscope - CEA"/>
            <person name="William W."/>
        </authorList>
    </citation>
    <scope>NUCLEOTIDE SEQUENCE</scope>
</reference>
<comment type="caution">
    <text evidence="13">The sequence shown here is derived from an EMBL/GenBank/DDBJ whole genome shotgun (WGS) entry which is preliminary data.</text>
</comment>
<evidence type="ECO:0000313" key="13">
    <source>
        <dbReference type="EMBL" id="CAD8052036.1"/>
    </source>
</evidence>
<gene>
    <name evidence="13" type="ORF">PSON_ATCC_30995.1.T0060232</name>
</gene>
<evidence type="ECO:0000256" key="8">
    <source>
        <dbReference type="ARBA" id="ARBA00022989"/>
    </source>
</evidence>
<sequence>MNNYTALSGGTQFQDIIEEIKKLDVIIAQGINQRNQRLHQKESVQLIDRQLGQQINNINEFIKQGRTELYKMKNLSQNEIQRQKNKLDEFQNRSNEFGRALQSKQIFDIVKTSTNKNYSDKSDTEMVQIQKTLIKEQDQILDNMLQTTDIMANNSKTINLALQEDKVILTKLNNNVEQATNEIQVADSKLKTLLSYTNDWCLWIIILIEFVIFIFLVIT</sequence>
<organism evidence="13 14">
    <name type="scientific">Paramecium sonneborni</name>
    <dbReference type="NCBI Taxonomy" id="65129"/>
    <lineage>
        <taxon>Eukaryota</taxon>
        <taxon>Sar</taxon>
        <taxon>Alveolata</taxon>
        <taxon>Ciliophora</taxon>
        <taxon>Intramacronucleata</taxon>
        <taxon>Oligohymenophorea</taxon>
        <taxon>Peniculida</taxon>
        <taxon>Parameciidae</taxon>
        <taxon>Paramecium</taxon>
    </lineage>
</organism>
<evidence type="ECO:0000313" key="14">
    <source>
        <dbReference type="Proteomes" id="UP000692954"/>
    </source>
</evidence>
<keyword evidence="9 11" id="KW-0472">Membrane</keyword>
<evidence type="ECO:0000256" key="10">
    <source>
        <dbReference type="SAM" id="Coils"/>
    </source>
</evidence>
<evidence type="ECO:0000259" key="12">
    <source>
        <dbReference type="PROSITE" id="PS50192"/>
    </source>
</evidence>
<keyword evidence="5" id="KW-0256">Endoplasmic reticulum</keyword>
<proteinExistence type="inferred from homology"/>
<keyword evidence="7" id="KW-0653">Protein transport</keyword>
<dbReference type="EMBL" id="CAJJDN010000006">
    <property type="protein sequence ID" value="CAD8052036.1"/>
    <property type="molecule type" value="Genomic_DNA"/>
</dbReference>
<protein>
    <recommendedName>
        <fullName evidence="12">t-SNARE coiled-coil homology domain-containing protein</fullName>
    </recommendedName>
</protein>
<dbReference type="PROSITE" id="PS50192">
    <property type="entry name" value="T_SNARE"/>
    <property type="match status" value="1"/>
</dbReference>
<name>A0A8S1KFV5_9CILI</name>
<evidence type="ECO:0000256" key="6">
    <source>
        <dbReference type="ARBA" id="ARBA00022892"/>
    </source>
</evidence>
<feature type="transmembrane region" description="Helical" evidence="11">
    <location>
        <begin position="200"/>
        <end position="218"/>
    </location>
</feature>
<evidence type="ECO:0000256" key="3">
    <source>
        <dbReference type="ARBA" id="ARBA00022448"/>
    </source>
</evidence>
<dbReference type="GO" id="GO:0016192">
    <property type="term" value="P:vesicle-mediated transport"/>
    <property type="evidence" value="ECO:0007669"/>
    <property type="project" value="UniProtKB-KW"/>
</dbReference>